<feature type="transmembrane region" description="Helical" evidence="2">
    <location>
        <begin position="203"/>
        <end position="227"/>
    </location>
</feature>
<keyword evidence="2" id="KW-1133">Transmembrane helix</keyword>
<feature type="compositionally biased region" description="Polar residues" evidence="1">
    <location>
        <begin position="173"/>
        <end position="196"/>
    </location>
</feature>
<sequence>MAPSSHRGSPSHPLPSISDTSNDLDLSPQRVRFAEGEPQVSYRIPQQQPPPPAAIGVAITTPNRSSIGPSVFWDDGVSAKDVEREGDANLAGYTFYREPTPPLPGEDPLRKETGYGAVRGGAGGAAGAAAAAAGGGGGGEAGGGLAAPVEPNSVGGHGGGGEGGGGGAGINYSPRSGSPDPNNQRDWSIGESSGLSPKTKKRLLWVLGVLGLLVIVGIVTGVVLGLFGVRERNGSTIGSQNLPTSSLPPAASDLGRGSIGNVAVTTDAPTATSPSTDGAAMPTATTIGTAPGRPIYNSDCPGLNNTIYHVPGSTKSFRRYCGIDYGGGTGALDLAHAWTTSMAECMHTCASFNECTACAWGYIPGDQGGKHRCYMKKNLKKPHQAASDWCFAILQT</sequence>
<feature type="compositionally biased region" description="Gly residues" evidence="1">
    <location>
        <begin position="155"/>
        <end position="169"/>
    </location>
</feature>
<proteinExistence type="predicted"/>
<dbReference type="Proteomes" id="UP001600064">
    <property type="component" value="Unassembled WGS sequence"/>
</dbReference>
<name>A0ABR4DEM6_9PEZI</name>
<evidence type="ECO:0000256" key="2">
    <source>
        <dbReference type="SAM" id="Phobius"/>
    </source>
</evidence>
<gene>
    <name evidence="3" type="ORF">VTJ83DRAFT_3664</name>
</gene>
<comment type="caution">
    <text evidence="3">The sequence shown here is derived from an EMBL/GenBank/DDBJ whole genome shotgun (WGS) entry which is preliminary data.</text>
</comment>
<keyword evidence="2" id="KW-0812">Transmembrane</keyword>
<dbReference type="EMBL" id="JAZGUE010000003">
    <property type="protein sequence ID" value="KAL2268818.1"/>
    <property type="molecule type" value="Genomic_DNA"/>
</dbReference>
<keyword evidence="2" id="KW-0472">Membrane</keyword>
<feature type="region of interest" description="Disordered" evidence="1">
    <location>
        <begin position="1"/>
        <end position="72"/>
    </location>
</feature>
<protein>
    <recommendedName>
        <fullName evidence="5">Apple domain-containing protein</fullName>
    </recommendedName>
</protein>
<evidence type="ECO:0000256" key="1">
    <source>
        <dbReference type="SAM" id="MobiDB-lite"/>
    </source>
</evidence>
<organism evidence="3 4">
    <name type="scientific">Remersonia thermophila</name>
    <dbReference type="NCBI Taxonomy" id="72144"/>
    <lineage>
        <taxon>Eukaryota</taxon>
        <taxon>Fungi</taxon>
        <taxon>Dikarya</taxon>
        <taxon>Ascomycota</taxon>
        <taxon>Pezizomycotina</taxon>
        <taxon>Sordariomycetes</taxon>
        <taxon>Sordariomycetidae</taxon>
        <taxon>Sordariales</taxon>
        <taxon>Sordariales incertae sedis</taxon>
        <taxon>Remersonia</taxon>
    </lineage>
</organism>
<dbReference type="GeneID" id="98124711"/>
<accession>A0ABR4DEM6</accession>
<keyword evidence="4" id="KW-1185">Reference proteome</keyword>
<feature type="region of interest" description="Disordered" evidence="1">
    <location>
        <begin position="91"/>
        <end position="196"/>
    </location>
</feature>
<feature type="compositionally biased region" description="Gly residues" evidence="1">
    <location>
        <begin position="117"/>
        <end position="126"/>
    </location>
</feature>
<feature type="compositionally biased region" description="Gly residues" evidence="1">
    <location>
        <begin position="133"/>
        <end position="145"/>
    </location>
</feature>
<reference evidence="3 4" key="1">
    <citation type="journal article" date="2024" name="Commun. Biol.">
        <title>Comparative genomic analysis of thermophilic fungi reveals convergent evolutionary adaptations and gene losses.</title>
        <authorList>
            <person name="Steindorff A.S."/>
            <person name="Aguilar-Pontes M.V."/>
            <person name="Robinson A.J."/>
            <person name="Andreopoulos B."/>
            <person name="LaButti K."/>
            <person name="Kuo A."/>
            <person name="Mondo S."/>
            <person name="Riley R."/>
            <person name="Otillar R."/>
            <person name="Haridas S."/>
            <person name="Lipzen A."/>
            <person name="Grimwood J."/>
            <person name="Schmutz J."/>
            <person name="Clum A."/>
            <person name="Reid I.D."/>
            <person name="Moisan M.C."/>
            <person name="Butler G."/>
            <person name="Nguyen T.T.M."/>
            <person name="Dewar K."/>
            <person name="Conant G."/>
            <person name="Drula E."/>
            <person name="Henrissat B."/>
            <person name="Hansel C."/>
            <person name="Singer S."/>
            <person name="Hutchinson M.I."/>
            <person name="de Vries R.P."/>
            <person name="Natvig D.O."/>
            <person name="Powell A.J."/>
            <person name="Tsang A."/>
            <person name="Grigoriev I.V."/>
        </authorList>
    </citation>
    <scope>NUCLEOTIDE SEQUENCE [LARGE SCALE GENOMIC DNA]</scope>
    <source>
        <strain evidence="3 4">ATCC 22073</strain>
    </source>
</reference>
<evidence type="ECO:0000313" key="4">
    <source>
        <dbReference type="Proteomes" id="UP001600064"/>
    </source>
</evidence>
<evidence type="ECO:0008006" key="5">
    <source>
        <dbReference type="Google" id="ProtNLM"/>
    </source>
</evidence>
<dbReference type="RefSeq" id="XP_070867542.1">
    <property type="nucleotide sequence ID" value="XM_071010067.1"/>
</dbReference>
<evidence type="ECO:0000313" key="3">
    <source>
        <dbReference type="EMBL" id="KAL2268818.1"/>
    </source>
</evidence>